<protein>
    <submittedName>
        <fullName evidence="1">Uncharacterized protein</fullName>
    </submittedName>
</protein>
<accession>A0A0L8FIL1</accession>
<proteinExistence type="predicted"/>
<organism evidence="1">
    <name type="scientific">Octopus bimaculoides</name>
    <name type="common">California two-spotted octopus</name>
    <dbReference type="NCBI Taxonomy" id="37653"/>
    <lineage>
        <taxon>Eukaryota</taxon>
        <taxon>Metazoa</taxon>
        <taxon>Spiralia</taxon>
        <taxon>Lophotrochozoa</taxon>
        <taxon>Mollusca</taxon>
        <taxon>Cephalopoda</taxon>
        <taxon>Coleoidea</taxon>
        <taxon>Octopodiformes</taxon>
        <taxon>Octopoda</taxon>
        <taxon>Incirrata</taxon>
        <taxon>Octopodidae</taxon>
        <taxon>Octopus</taxon>
    </lineage>
</organism>
<reference evidence="1" key="1">
    <citation type="submission" date="2015-07" db="EMBL/GenBank/DDBJ databases">
        <title>MeaNS - Measles Nucleotide Surveillance Program.</title>
        <authorList>
            <person name="Tran T."/>
            <person name="Druce J."/>
        </authorList>
    </citation>
    <scope>NUCLEOTIDE SEQUENCE</scope>
    <source>
        <strain evidence="1">UCB-OBI-ISO-001</strain>
        <tissue evidence="1">Gonad</tissue>
    </source>
</reference>
<name>A0A0L8FIL1_OCTBM</name>
<dbReference type="EMBL" id="KQ431332">
    <property type="protein sequence ID" value="KOF63236.1"/>
    <property type="molecule type" value="Genomic_DNA"/>
</dbReference>
<evidence type="ECO:0000313" key="1">
    <source>
        <dbReference type="EMBL" id="KOF63236.1"/>
    </source>
</evidence>
<sequence>MYQDKHRYPQQKQQSEYRCCFSSGSSEISSFTVPNDNYNRTITNSKKTHTRRLRTFCWCFHKHTSPI</sequence>
<gene>
    <name evidence="1" type="ORF">OCBIM_22019830mg</name>
</gene>
<dbReference type="AlphaFoldDB" id="A0A0L8FIL1"/>